<organism evidence="3 4">
    <name type="scientific">Paenibacillus montaniterrae</name>
    <dbReference type="NCBI Taxonomy" id="429341"/>
    <lineage>
        <taxon>Bacteria</taxon>
        <taxon>Bacillati</taxon>
        <taxon>Bacillota</taxon>
        <taxon>Bacilli</taxon>
        <taxon>Bacillales</taxon>
        <taxon>Paenibacillaceae</taxon>
        <taxon>Paenibacillus</taxon>
    </lineage>
</organism>
<dbReference type="InterPro" id="IPR050266">
    <property type="entry name" value="AB_hydrolase_sf"/>
</dbReference>
<dbReference type="Gene3D" id="3.40.50.1820">
    <property type="entry name" value="alpha/beta hydrolase"/>
    <property type="match status" value="1"/>
</dbReference>
<dbReference type="InterPro" id="IPR000639">
    <property type="entry name" value="Epox_hydrolase-like"/>
</dbReference>
<evidence type="ECO:0000256" key="1">
    <source>
        <dbReference type="ARBA" id="ARBA00022801"/>
    </source>
</evidence>
<dbReference type="AlphaFoldDB" id="A0A919YSS7"/>
<gene>
    <name evidence="3" type="primary">ydjP</name>
    <name evidence="3" type="ORF">J40TS1_33410</name>
</gene>
<dbReference type="InterPro" id="IPR029058">
    <property type="entry name" value="AB_hydrolase_fold"/>
</dbReference>
<dbReference type="InterPro" id="IPR000073">
    <property type="entry name" value="AB_hydrolase_1"/>
</dbReference>
<dbReference type="GO" id="GO:0016787">
    <property type="term" value="F:hydrolase activity"/>
    <property type="evidence" value="ECO:0007669"/>
    <property type="project" value="UniProtKB-KW"/>
</dbReference>
<accession>A0A919YSS7</accession>
<sequence>MILQLKNGEIYYDTAGSGEAVILMHGNFNDHQIWNEQLPALAEHYQVIRYDLRGYGRSSTPEAAFSNVADLKALIDELALAQVHLVGSSSGGGAAIDFALEFPQLVRSLTLVAPSVNGNRYPWRMTWQAIKNYNAVKRKGREQAIEAFISNPFWQYFFPAESKGAARMKVLHNVRNSSNFYRFPPALSAAVKPYAFNRLREIKVPALIIVSDQDHPFNLKTAETLHANIENCSKIVMPGCSHLPFVEEPAAFNQMVLDFLSQQRLR</sequence>
<evidence type="ECO:0000259" key="2">
    <source>
        <dbReference type="Pfam" id="PF00561"/>
    </source>
</evidence>
<reference evidence="3" key="1">
    <citation type="submission" date="2021-03" db="EMBL/GenBank/DDBJ databases">
        <title>Antimicrobial resistance genes in bacteria isolated from Japanese honey, and their potential for conferring macrolide and lincosamide resistance in the American foulbrood pathogen Paenibacillus larvae.</title>
        <authorList>
            <person name="Okamoto M."/>
            <person name="Kumagai M."/>
            <person name="Kanamori H."/>
            <person name="Takamatsu D."/>
        </authorList>
    </citation>
    <scope>NUCLEOTIDE SEQUENCE</scope>
    <source>
        <strain evidence="3">J40TS1</strain>
    </source>
</reference>
<feature type="domain" description="AB hydrolase-1" evidence="2">
    <location>
        <begin position="20"/>
        <end position="249"/>
    </location>
</feature>
<keyword evidence="1 3" id="KW-0378">Hydrolase</keyword>
<dbReference type="Pfam" id="PF00561">
    <property type="entry name" value="Abhydrolase_1"/>
    <property type="match status" value="1"/>
</dbReference>
<evidence type="ECO:0000313" key="4">
    <source>
        <dbReference type="Proteomes" id="UP000683139"/>
    </source>
</evidence>
<protein>
    <submittedName>
        <fullName evidence="3">AB hydrolase superfamily protein YdjP</fullName>
    </submittedName>
</protein>
<dbReference type="PRINTS" id="PR00412">
    <property type="entry name" value="EPOXHYDRLASE"/>
</dbReference>
<comment type="caution">
    <text evidence="3">The sequence shown here is derived from an EMBL/GenBank/DDBJ whole genome shotgun (WGS) entry which is preliminary data.</text>
</comment>
<dbReference type="PANTHER" id="PTHR43798">
    <property type="entry name" value="MONOACYLGLYCEROL LIPASE"/>
    <property type="match status" value="1"/>
</dbReference>
<keyword evidence="4" id="KW-1185">Reference proteome</keyword>
<dbReference type="EMBL" id="BOSE01000006">
    <property type="protein sequence ID" value="GIP17699.1"/>
    <property type="molecule type" value="Genomic_DNA"/>
</dbReference>
<dbReference type="PRINTS" id="PR00111">
    <property type="entry name" value="ABHYDROLASE"/>
</dbReference>
<evidence type="ECO:0000313" key="3">
    <source>
        <dbReference type="EMBL" id="GIP17699.1"/>
    </source>
</evidence>
<proteinExistence type="predicted"/>
<dbReference type="Proteomes" id="UP000683139">
    <property type="component" value="Unassembled WGS sequence"/>
</dbReference>
<name>A0A919YSS7_9BACL</name>
<dbReference type="GO" id="GO:0016020">
    <property type="term" value="C:membrane"/>
    <property type="evidence" value="ECO:0007669"/>
    <property type="project" value="TreeGrafter"/>
</dbReference>
<dbReference type="PANTHER" id="PTHR43798:SF31">
    <property type="entry name" value="AB HYDROLASE SUPERFAMILY PROTEIN YCLE"/>
    <property type="match status" value="1"/>
</dbReference>
<dbReference type="RefSeq" id="WP_213517295.1">
    <property type="nucleotide sequence ID" value="NZ_BOSE01000006.1"/>
</dbReference>
<dbReference type="SUPFAM" id="SSF53474">
    <property type="entry name" value="alpha/beta-Hydrolases"/>
    <property type="match status" value="1"/>
</dbReference>